<evidence type="ECO:0000259" key="10">
    <source>
        <dbReference type="PROSITE" id="PS50928"/>
    </source>
</evidence>
<feature type="transmembrane region" description="Helical" evidence="9">
    <location>
        <begin position="152"/>
        <end position="176"/>
    </location>
</feature>
<evidence type="ECO:0000256" key="1">
    <source>
        <dbReference type="ARBA" id="ARBA00004429"/>
    </source>
</evidence>
<keyword evidence="8 9" id="KW-0472">Membrane</keyword>
<keyword evidence="3 9" id="KW-0813">Transport</keyword>
<evidence type="ECO:0000256" key="2">
    <source>
        <dbReference type="ARBA" id="ARBA00010072"/>
    </source>
</evidence>
<reference evidence="11 12" key="1">
    <citation type="journal article" date="2021" name="Int. J. Syst. Evol. Microbiol.">
        <title>Salipiger mangrovisoli sp. nov., isolated from mangrove soil and the proposal for the reclassification of Paraphaeobacter pallidus as Salipiger pallidus comb. nov.</title>
        <authorList>
            <person name="Du J."/>
            <person name="Liu Y."/>
            <person name="Pei T."/>
            <person name="Deng M.R."/>
            <person name="Zhu H."/>
        </authorList>
    </citation>
    <scope>NUCLEOTIDE SEQUENCE [LARGE SCALE GENOMIC DNA]</scope>
    <source>
        <strain evidence="11 12">6D45A</strain>
    </source>
</reference>
<protein>
    <submittedName>
        <fullName evidence="11">Amino acid ABC transporter permease</fullName>
    </submittedName>
</protein>
<dbReference type="Gene3D" id="1.10.3720.10">
    <property type="entry name" value="MetI-like"/>
    <property type="match status" value="1"/>
</dbReference>
<dbReference type="SUPFAM" id="SSF161098">
    <property type="entry name" value="MetI-like"/>
    <property type="match status" value="1"/>
</dbReference>
<evidence type="ECO:0000256" key="6">
    <source>
        <dbReference type="ARBA" id="ARBA00022970"/>
    </source>
</evidence>
<evidence type="ECO:0000256" key="7">
    <source>
        <dbReference type="ARBA" id="ARBA00022989"/>
    </source>
</evidence>
<dbReference type="InterPro" id="IPR043429">
    <property type="entry name" value="ArtM/GltK/GlnP/TcyL/YhdX-like"/>
</dbReference>
<feature type="transmembrane region" description="Helical" evidence="9">
    <location>
        <begin position="20"/>
        <end position="47"/>
    </location>
</feature>
<dbReference type="PANTHER" id="PTHR30614">
    <property type="entry name" value="MEMBRANE COMPONENT OF AMINO ACID ABC TRANSPORTER"/>
    <property type="match status" value="1"/>
</dbReference>
<comment type="caution">
    <text evidence="11">The sequence shown here is derived from an EMBL/GenBank/DDBJ whole genome shotgun (WGS) entry which is preliminary data.</text>
</comment>
<keyword evidence="7 9" id="KW-1133">Transmembrane helix</keyword>
<comment type="subcellular location">
    <subcellularLocation>
        <location evidence="1">Cell inner membrane</location>
        <topology evidence="1">Multi-pass membrane protein</topology>
    </subcellularLocation>
    <subcellularLocation>
        <location evidence="9">Cell membrane</location>
        <topology evidence="9">Multi-pass membrane protein</topology>
    </subcellularLocation>
</comment>
<comment type="similarity">
    <text evidence="2">Belongs to the binding-protein-dependent transport system permease family. HisMQ subfamily.</text>
</comment>
<keyword evidence="6" id="KW-0029">Amino-acid transport</keyword>
<evidence type="ECO:0000256" key="3">
    <source>
        <dbReference type="ARBA" id="ARBA00022448"/>
    </source>
</evidence>
<evidence type="ECO:0000256" key="5">
    <source>
        <dbReference type="ARBA" id="ARBA00022692"/>
    </source>
</evidence>
<gene>
    <name evidence="11" type="ORF">IQ782_28960</name>
</gene>
<sequence>MEFSFELFIEAMLTPAMIRGAGIALVLTVLVFVLSFFGSLPMALWLKSKKRTRNIPAKIYVWVFRAAPVILILLFVWNGSPQLFPALLKSDWFTPFVAATISLVLTTIAYMAEIMRSALSAVSPGQAEAAQALGLGRFKAFRLVIMPQALRIALPPMVNEFINVLKVTSLAYVISLREIMAVVNDSIAATFRFVEWYTAALVYYLIIVSLFMVLQGIVARRQSKADRA</sequence>
<dbReference type="CDD" id="cd06261">
    <property type="entry name" value="TM_PBP2"/>
    <property type="match status" value="1"/>
</dbReference>
<feature type="transmembrane region" description="Helical" evidence="9">
    <location>
        <begin position="59"/>
        <end position="80"/>
    </location>
</feature>
<dbReference type="InterPro" id="IPR000515">
    <property type="entry name" value="MetI-like"/>
</dbReference>
<feature type="domain" description="ABC transmembrane type-1" evidence="10">
    <location>
        <begin position="21"/>
        <end position="214"/>
    </location>
</feature>
<evidence type="ECO:0000256" key="9">
    <source>
        <dbReference type="RuleBase" id="RU363032"/>
    </source>
</evidence>
<evidence type="ECO:0000256" key="4">
    <source>
        <dbReference type="ARBA" id="ARBA00022475"/>
    </source>
</evidence>
<dbReference type="PANTHER" id="PTHR30614:SF0">
    <property type="entry name" value="L-CYSTINE TRANSPORT SYSTEM PERMEASE PROTEIN TCYL"/>
    <property type="match status" value="1"/>
</dbReference>
<evidence type="ECO:0000256" key="8">
    <source>
        <dbReference type="ARBA" id="ARBA00023136"/>
    </source>
</evidence>
<dbReference type="Pfam" id="PF00528">
    <property type="entry name" value="BPD_transp_1"/>
    <property type="match status" value="1"/>
</dbReference>
<dbReference type="RefSeq" id="WP_194138126.1">
    <property type="nucleotide sequence ID" value="NZ_JADFFK010000055.1"/>
</dbReference>
<dbReference type="PROSITE" id="PS50928">
    <property type="entry name" value="ABC_TM1"/>
    <property type="match status" value="1"/>
</dbReference>
<accession>A0ABR9XBI0</accession>
<keyword evidence="12" id="KW-1185">Reference proteome</keyword>
<dbReference type="EMBL" id="JADFFK010000055">
    <property type="protein sequence ID" value="MBE9640878.1"/>
    <property type="molecule type" value="Genomic_DNA"/>
</dbReference>
<evidence type="ECO:0000313" key="11">
    <source>
        <dbReference type="EMBL" id="MBE9640878.1"/>
    </source>
</evidence>
<feature type="transmembrane region" description="Helical" evidence="9">
    <location>
        <begin position="92"/>
        <end position="112"/>
    </location>
</feature>
<evidence type="ECO:0000313" key="12">
    <source>
        <dbReference type="Proteomes" id="UP000607796"/>
    </source>
</evidence>
<keyword evidence="4" id="KW-1003">Cell membrane</keyword>
<feature type="transmembrane region" description="Helical" evidence="9">
    <location>
        <begin position="196"/>
        <end position="218"/>
    </location>
</feature>
<keyword evidence="5 9" id="KW-0812">Transmembrane</keyword>
<name>A0ABR9XBI0_9RHOB</name>
<dbReference type="Proteomes" id="UP000607796">
    <property type="component" value="Unassembled WGS sequence"/>
</dbReference>
<dbReference type="InterPro" id="IPR010065">
    <property type="entry name" value="AA_ABC_transptr_permease_3TM"/>
</dbReference>
<organism evidence="11 12">
    <name type="scientific">Salipiger mangrovisoli</name>
    <dbReference type="NCBI Taxonomy" id="2865933"/>
    <lineage>
        <taxon>Bacteria</taxon>
        <taxon>Pseudomonadati</taxon>
        <taxon>Pseudomonadota</taxon>
        <taxon>Alphaproteobacteria</taxon>
        <taxon>Rhodobacterales</taxon>
        <taxon>Roseobacteraceae</taxon>
        <taxon>Salipiger</taxon>
    </lineage>
</organism>
<dbReference type="InterPro" id="IPR035906">
    <property type="entry name" value="MetI-like_sf"/>
</dbReference>
<proteinExistence type="inferred from homology"/>
<dbReference type="NCBIfam" id="TIGR01726">
    <property type="entry name" value="HEQRo_perm_3TM"/>
    <property type="match status" value="1"/>
</dbReference>